<dbReference type="CDD" id="cd06222">
    <property type="entry name" value="RNase_H_like"/>
    <property type="match status" value="1"/>
</dbReference>
<dbReference type="InterPro" id="IPR044730">
    <property type="entry name" value="RNase_H-like_dom_plant"/>
</dbReference>
<dbReference type="SUPFAM" id="SSF53098">
    <property type="entry name" value="Ribonuclease H-like"/>
    <property type="match status" value="1"/>
</dbReference>
<dbReference type="InterPro" id="IPR012337">
    <property type="entry name" value="RNaseH-like_sf"/>
</dbReference>
<dbReference type="GO" id="GO:0004523">
    <property type="term" value="F:RNA-DNA hybrid ribonuclease activity"/>
    <property type="evidence" value="ECO:0007669"/>
    <property type="project" value="InterPro"/>
</dbReference>
<dbReference type="InterPro" id="IPR036397">
    <property type="entry name" value="RNaseH_sf"/>
</dbReference>
<protein>
    <recommendedName>
        <fullName evidence="2">RNase H type-1 domain-containing protein</fullName>
    </recommendedName>
</protein>
<feature type="region of interest" description="Disordered" evidence="1">
    <location>
        <begin position="58"/>
        <end position="77"/>
    </location>
</feature>
<name>A0A7J6E0K0_CANSA</name>
<organism evidence="3 4">
    <name type="scientific">Cannabis sativa</name>
    <name type="common">Hemp</name>
    <name type="synonym">Marijuana</name>
    <dbReference type="NCBI Taxonomy" id="3483"/>
    <lineage>
        <taxon>Eukaryota</taxon>
        <taxon>Viridiplantae</taxon>
        <taxon>Streptophyta</taxon>
        <taxon>Embryophyta</taxon>
        <taxon>Tracheophyta</taxon>
        <taxon>Spermatophyta</taxon>
        <taxon>Magnoliopsida</taxon>
        <taxon>eudicotyledons</taxon>
        <taxon>Gunneridae</taxon>
        <taxon>Pentapetalae</taxon>
        <taxon>rosids</taxon>
        <taxon>fabids</taxon>
        <taxon>Rosales</taxon>
        <taxon>Cannabaceae</taxon>
        <taxon>Cannabis</taxon>
    </lineage>
</organism>
<dbReference type="InterPro" id="IPR053151">
    <property type="entry name" value="RNase_H-like"/>
</dbReference>
<dbReference type="PANTHER" id="PTHR47723">
    <property type="entry name" value="OS05G0353850 PROTEIN"/>
    <property type="match status" value="1"/>
</dbReference>
<evidence type="ECO:0000259" key="2">
    <source>
        <dbReference type="Pfam" id="PF13456"/>
    </source>
</evidence>
<dbReference type="EMBL" id="JAATIP010000326">
    <property type="protein sequence ID" value="KAF4351894.1"/>
    <property type="molecule type" value="Genomic_DNA"/>
</dbReference>
<accession>A0A7J6E0K0</accession>
<dbReference type="Pfam" id="PF13456">
    <property type="entry name" value="RVT_3"/>
    <property type="match status" value="1"/>
</dbReference>
<evidence type="ECO:0000256" key="1">
    <source>
        <dbReference type="SAM" id="MobiDB-lite"/>
    </source>
</evidence>
<comment type="caution">
    <text evidence="3">The sequence shown here is derived from an EMBL/GenBank/DDBJ whole genome shotgun (WGS) entry which is preliminary data.</text>
</comment>
<dbReference type="InterPro" id="IPR002156">
    <property type="entry name" value="RNaseH_domain"/>
</dbReference>
<evidence type="ECO:0000313" key="3">
    <source>
        <dbReference type="EMBL" id="KAF4351894.1"/>
    </source>
</evidence>
<dbReference type="Gene3D" id="3.30.420.10">
    <property type="entry name" value="Ribonuclease H-like superfamily/Ribonuclease H"/>
    <property type="match status" value="1"/>
</dbReference>
<evidence type="ECO:0000313" key="4">
    <source>
        <dbReference type="Proteomes" id="UP000525078"/>
    </source>
</evidence>
<sequence length="201" mass="22910">MDYVLSGIFDKLTDTGKHLSRLMRIEVLHHKPEQDTSMTIQWMEDYLLQYQQHNVTKTPHKLQDARSSSSHWQPPPQGQLKLNVDAAQNIQTNRMGFGLIVRNHTTDVVAALAIPWKGVHQPLIMEAHSLQLALEWCQENSLMIQHIESDCNIHLQEFIIKINSLLSLFPQASITYIPREANSVAHPLAKQALGLEQEAIL</sequence>
<reference evidence="3 4" key="1">
    <citation type="journal article" date="2020" name="bioRxiv">
        <title>Sequence and annotation of 42 cannabis genomes reveals extensive copy number variation in cannabinoid synthesis and pathogen resistance genes.</title>
        <authorList>
            <person name="Mckernan K.J."/>
            <person name="Helbert Y."/>
            <person name="Kane L.T."/>
            <person name="Ebling H."/>
            <person name="Zhang L."/>
            <person name="Liu B."/>
            <person name="Eaton Z."/>
            <person name="Mclaughlin S."/>
            <person name="Kingan S."/>
            <person name="Baybayan P."/>
            <person name="Concepcion G."/>
            <person name="Jordan M."/>
            <person name="Riva A."/>
            <person name="Barbazuk W."/>
            <person name="Harkins T."/>
        </authorList>
    </citation>
    <scope>NUCLEOTIDE SEQUENCE [LARGE SCALE GENOMIC DNA]</scope>
    <source>
        <strain evidence="4">cv. Jamaican Lion 4</strain>
        <tissue evidence="3">Leaf</tissue>
    </source>
</reference>
<feature type="domain" description="RNase H type-1" evidence="2">
    <location>
        <begin position="154"/>
        <end position="192"/>
    </location>
</feature>
<dbReference type="Proteomes" id="UP000525078">
    <property type="component" value="Unassembled WGS sequence"/>
</dbReference>
<proteinExistence type="predicted"/>
<dbReference type="AlphaFoldDB" id="A0A7J6E0K0"/>
<dbReference type="PANTHER" id="PTHR47723:SF21">
    <property type="entry name" value="POLYNUCLEOTIDYL TRANSFERASE, RIBONUCLEASE H-LIKE SUPERFAMILY PROTEIN"/>
    <property type="match status" value="1"/>
</dbReference>
<dbReference type="GO" id="GO:0003676">
    <property type="term" value="F:nucleic acid binding"/>
    <property type="evidence" value="ECO:0007669"/>
    <property type="project" value="InterPro"/>
</dbReference>
<gene>
    <name evidence="3" type="ORF">F8388_020455</name>
</gene>